<organism evidence="2 3">
    <name type="scientific">Strongyloides venezuelensis</name>
    <name type="common">Threadworm</name>
    <dbReference type="NCBI Taxonomy" id="75913"/>
    <lineage>
        <taxon>Eukaryota</taxon>
        <taxon>Metazoa</taxon>
        <taxon>Ecdysozoa</taxon>
        <taxon>Nematoda</taxon>
        <taxon>Chromadorea</taxon>
        <taxon>Rhabditida</taxon>
        <taxon>Tylenchina</taxon>
        <taxon>Panagrolaimomorpha</taxon>
        <taxon>Strongyloidoidea</taxon>
        <taxon>Strongyloididae</taxon>
        <taxon>Strongyloides</taxon>
    </lineage>
</organism>
<feature type="compositionally biased region" description="Basic residues" evidence="1">
    <location>
        <begin position="15"/>
        <end position="28"/>
    </location>
</feature>
<protein>
    <submittedName>
        <fullName evidence="3">BHLH domain-containing protein</fullName>
    </submittedName>
</protein>
<dbReference type="Gene3D" id="4.10.280.10">
    <property type="entry name" value="Helix-loop-helix DNA-binding domain"/>
    <property type="match status" value="1"/>
</dbReference>
<evidence type="ECO:0000256" key="1">
    <source>
        <dbReference type="SAM" id="MobiDB-lite"/>
    </source>
</evidence>
<name>A0A0K0FIN8_STRVS</name>
<proteinExistence type="predicted"/>
<evidence type="ECO:0000313" key="2">
    <source>
        <dbReference type="Proteomes" id="UP000035680"/>
    </source>
</evidence>
<dbReference type="AlphaFoldDB" id="A0A0K0FIN8"/>
<dbReference type="InterPro" id="IPR036638">
    <property type="entry name" value="HLH_DNA-bd_sf"/>
</dbReference>
<reference evidence="3" key="2">
    <citation type="submission" date="2015-08" db="UniProtKB">
        <authorList>
            <consortium name="WormBaseParasite"/>
        </authorList>
    </citation>
    <scope>IDENTIFICATION</scope>
</reference>
<sequence>MKPSTFTTIREKSNLKKTSKKVGNKIRKNSNEKKEKKKTIEILKNLVGSSNDCSQLEVMQAVIDYIASLKKQLSEDYDAATNVMESEASDLAKVLATSFN</sequence>
<dbReference type="WBParaSite" id="SVE_0875800.1">
    <property type="protein sequence ID" value="SVE_0875800.1"/>
    <property type="gene ID" value="SVE_0875800"/>
</dbReference>
<accession>A0A0K0FIN8</accession>
<feature type="region of interest" description="Disordered" evidence="1">
    <location>
        <begin position="1"/>
        <end position="34"/>
    </location>
</feature>
<dbReference type="GO" id="GO:0046983">
    <property type="term" value="F:protein dimerization activity"/>
    <property type="evidence" value="ECO:0007669"/>
    <property type="project" value="InterPro"/>
</dbReference>
<evidence type="ECO:0000313" key="3">
    <source>
        <dbReference type="WBParaSite" id="SVE_0875800.1"/>
    </source>
</evidence>
<reference evidence="2" key="1">
    <citation type="submission" date="2014-07" db="EMBL/GenBank/DDBJ databases">
        <authorList>
            <person name="Martin A.A"/>
            <person name="De Silva N."/>
        </authorList>
    </citation>
    <scope>NUCLEOTIDE SEQUENCE</scope>
</reference>
<dbReference type="Proteomes" id="UP000035680">
    <property type="component" value="Unassembled WGS sequence"/>
</dbReference>
<keyword evidence="2" id="KW-1185">Reference proteome</keyword>